<proteinExistence type="inferred from homology"/>
<evidence type="ECO:0000256" key="5">
    <source>
        <dbReference type="ARBA" id="ARBA00022801"/>
    </source>
</evidence>
<dbReference type="PANTHER" id="PTHR33653">
    <property type="entry name" value="RIBONUCLEASE VAPC2"/>
    <property type="match status" value="1"/>
</dbReference>
<dbReference type="GO" id="GO:0000287">
    <property type="term" value="F:magnesium ion binding"/>
    <property type="evidence" value="ECO:0007669"/>
    <property type="project" value="UniProtKB-UniRule"/>
</dbReference>
<organism evidence="10 11">
    <name type="scientific">Asticcacaulis excentricus (strain ATCC 15261 / DSM 4724 / KCTC 12464 / NCIMB 9791 / VKM B-1370 / CB 48)</name>
    <dbReference type="NCBI Taxonomy" id="573065"/>
    <lineage>
        <taxon>Bacteria</taxon>
        <taxon>Pseudomonadati</taxon>
        <taxon>Pseudomonadota</taxon>
        <taxon>Alphaproteobacteria</taxon>
        <taxon>Caulobacterales</taxon>
        <taxon>Caulobacteraceae</taxon>
        <taxon>Asticcacaulis</taxon>
    </lineage>
</organism>
<keyword evidence="6 8" id="KW-0460">Magnesium</keyword>
<dbReference type="HOGENOM" id="CLU_118482_8_2_5"/>
<dbReference type="AlphaFoldDB" id="E8RMX0"/>
<dbReference type="STRING" id="573065.Astex_0029"/>
<dbReference type="Pfam" id="PF01850">
    <property type="entry name" value="PIN"/>
    <property type="match status" value="1"/>
</dbReference>
<dbReference type="InterPro" id="IPR022907">
    <property type="entry name" value="VapC_family"/>
</dbReference>
<evidence type="ECO:0000313" key="11">
    <source>
        <dbReference type="Proteomes" id="UP000001492"/>
    </source>
</evidence>
<dbReference type="InterPro" id="IPR050556">
    <property type="entry name" value="Type_II_TA_system_RNase"/>
</dbReference>
<keyword evidence="3 8" id="KW-0540">Nuclease</keyword>
<dbReference type="Gene3D" id="3.40.50.1010">
    <property type="entry name" value="5'-nuclease"/>
    <property type="match status" value="1"/>
</dbReference>
<evidence type="ECO:0000256" key="3">
    <source>
        <dbReference type="ARBA" id="ARBA00022722"/>
    </source>
</evidence>
<feature type="binding site" evidence="8">
    <location>
        <position position="5"/>
    </location>
    <ligand>
        <name>Mg(2+)</name>
        <dbReference type="ChEBI" id="CHEBI:18420"/>
    </ligand>
</feature>
<dbReference type="EC" id="3.1.-.-" evidence="8"/>
<dbReference type="KEGG" id="aex:Astex_0029"/>
<accession>E8RMX0</accession>
<reference evidence="11" key="1">
    <citation type="submission" date="2010-12" db="EMBL/GenBank/DDBJ databases">
        <title>Complete sequence of chromosome 1 of Asticcacaulis excentricus CB 48.</title>
        <authorList>
            <consortium name="US DOE Joint Genome Institute"/>
            <person name="Lucas S."/>
            <person name="Copeland A."/>
            <person name="Lapidus A."/>
            <person name="Cheng J.-F."/>
            <person name="Bruce D."/>
            <person name="Goodwin L."/>
            <person name="Pitluck S."/>
            <person name="Teshima H."/>
            <person name="Davenport K."/>
            <person name="Detter J.C."/>
            <person name="Han C."/>
            <person name="Tapia R."/>
            <person name="Land M."/>
            <person name="Hauser L."/>
            <person name="Jeffries C."/>
            <person name="Kyrpides N."/>
            <person name="Ivanova N."/>
            <person name="Ovchinnikova G."/>
            <person name="Brun Y.V."/>
            <person name="Woyke T."/>
        </authorList>
    </citation>
    <scope>NUCLEOTIDE SEQUENCE [LARGE SCALE GENOMIC DNA]</scope>
    <source>
        <strain evidence="11">ATCC 15261 / DSM 4724 / KCTC 12464 / NCIMB 9791 / VKM B-1370 / CB 48</strain>
    </source>
</reference>
<keyword evidence="5 8" id="KW-0378">Hydrolase</keyword>
<keyword evidence="8" id="KW-0800">Toxin</keyword>
<comment type="similarity">
    <text evidence="7 8">Belongs to the PINc/VapC protein family.</text>
</comment>
<sequence>MIILDTNVVSELMRPEPHEHVRDWLRRSGDVRLTTTAITVAEITHGLERLPDGRRKSDLQAAFVKLLDALGALPLDDAAGFKAGKFRALREAGGHPSSPSDMMIAGIAVASGASLATRNTKDFEALPLALIDPWAAN</sequence>
<dbReference type="eggNOG" id="COG1487">
    <property type="taxonomic scope" value="Bacteria"/>
</dbReference>
<dbReference type="InterPro" id="IPR002716">
    <property type="entry name" value="PIN_dom"/>
</dbReference>
<evidence type="ECO:0000256" key="4">
    <source>
        <dbReference type="ARBA" id="ARBA00022723"/>
    </source>
</evidence>
<feature type="binding site" evidence="8">
    <location>
        <position position="101"/>
    </location>
    <ligand>
        <name>Mg(2+)</name>
        <dbReference type="ChEBI" id="CHEBI:18420"/>
    </ligand>
</feature>
<dbReference type="CDD" id="cd18731">
    <property type="entry name" value="PIN_NgFitB-like"/>
    <property type="match status" value="1"/>
</dbReference>
<dbReference type="GO" id="GO:0090729">
    <property type="term" value="F:toxin activity"/>
    <property type="evidence" value="ECO:0007669"/>
    <property type="project" value="UniProtKB-KW"/>
</dbReference>
<gene>
    <name evidence="8" type="primary">vapC</name>
    <name evidence="10" type="ordered locus">Astex_0029</name>
</gene>
<protein>
    <recommendedName>
        <fullName evidence="8">Ribonuclease VapC</fullName>
        <shortName evidence="8">RNase VapC</shortName>
        <ecNumber evidence="8">3.1.-.-</ecNumber>
    </recommendedName>
    <alternativeName>
        <fullName evidence="8">Toxin VapC</fullName>
    </alternativeName>
</protein>
<dbReference type="GO" id="GO:0016787">
    <property type="term" value="F:hydrolase activity"/>
    <property type="evidence" value="ECO:0007669"/>
    <property type="project" value="UniProtKB-KW"/>
</dbReference>
<keyword evidence="4 8" id="KW-0479">Metal-binding</keyword>
<keyword evidence="11" id="KW-1185">Reference proteome</keyword>
<dbReference type="GO" id="GO:0004540">
    <property type="term" value="F:RNA nuclease activity"/>
    <property type="evidence" value="ECO:0007669"/>
    <property type="project" value="InterPro"/>
</dbReference>
<evidence type="ECO:0000256" key="7">
    <source>
        <dbReference type="ARBA" id="ARBA00038093"/>
    </source>
</evidence>
<comment type="cofactor">
    <cofactor evidence="1 8">
        <name>Mg(2+)</name>
        <dbReference type="ChEBI" id="CHEBI:18420"/>
    </cofactor>
</comment>
<evidence type="ECO:0000259" key="9">
    <source>
        <dbReference type="Pfam" id="PF01850"/>
    </source>
</evidence>
<dbReference type="EMBL" id="CP002395">
    <property type="protein sequence ID" value="ADU11733.1"/>
    <property type="molecule type" value="Genomic_DNA"/>
</dbReference>
<dbReference type="PANTHER" id="PTHR33653:SF1">
    <property type="entry name" value="RIBONUCLEASE VAPC2"/>
    <property type="match status" value="1"/>
</dbReference>
<name>E8RMX0_ASTEC</name>
<evidence type="ECO:0000313" key="10">
    <source>
        <dbReference type="EMBL" id="ADU11733.1"/>
    </source>
</evidence>
<keyword evidence="2 8" id="KW-1277">Toxin-antitoxin system</keyword>
<dbReference type="OrthoDB" id="7188375at2"/>
<dbReference type="HAMAP" id="MF_00265">
    <property type="entry name" value="VapC_Nob1"/>
    <property type="match status" value="1"/>
</dbReference>
<evidence type="ECO:0000256" key="6">
    <source>
        <dbReference type="ARBA" id="ARBA00022842"/>
    </source>
</evidence>
<evidence type="ECO:0000256" key="2">
    <source>
        <dbReference type="ARBA" id="ARBA00022649"/>
    </source>
</evidence>
<evidence type="ECO:0000256" key="1">
    <source>
        <dbReference type="ARBA" id="ARBA00001946"/>
    </source>
</evidence>
<dbReference type="Proteomes" id="UP000001492">
    <property type="component" value="Chromosome 1"/>
</dbReference>
<dbReference type="SUPFAM" id="SSF88723">
    <property type="entry name" value="PIN domain-like"/>
    <property type="match status" value="1"/>
</dbReference>
<dbReference type="RefSeq" id="WP_013477567.1">
    <property type="nucleotide sequence ID" value="NC_014816.1"/>
</dbReference>
<comment type="function">
    <text evidence="8">Toxic component of a toxin-antitoxin (TA) system. An RNase.</text>
</comment>
<feature type="domain" description="PIN" evidence="9">
    <location>
        <begin position="2"/>
        <end position="124"/>
    </location>
</feature>
<evidence type="ECO:0000256" key="8">
    <source>
        <dbReference type="HAMAP-Rule" id="MF_00265"/>
    </source>
</evidence>
<dbReference type="InterPro" id="IPR029060">
    <property type="entry name" value="PIN-like_dom_sf"/>
</dbReference>